<proteinExistence type="predicted"/>
<feature type="transmembrane region" description="Helical" evidence="5">
    <location>
        <begin position="6"/>
        <end position="22"/>
    </location>
</feature>
<keyword evidence="5" id="KW-0472">Membrane</keyword>
<dbReference type="PANTHER" id="PTHR10110:SF197">
    <property type="entry name" value="SODIUM_HYDROGEN EXCHANGER"/>
    <property type="match status" value="1"/>
</dbReference>
<evidence type="ECO:0000256" key="4">
    <source>
        <dbReference type="ARBA" id="ARBA00023065"/>
    </source>
</evidence>
<dbReference type="InterPro" id="IPR018422">
    <property type="entry name" value="Cation/H_exchanger_CPA1"/>
</dbReference>
<dbReference type="GO" id="GO:0098719">
    <property type="term" value="P:sodium ion import across plasma membrane"/>
    <property type="evidence" value="ECO:0007669"/>
    <property type="project" value="TreeGrafter"/>
</dbReference>
<name>A0A7N0U563_KALFE</name>
<evidence type="ECO:0000313" key="6">
    <source>
        <dbReference type="EnsemblPlants" id="Kaladp0055s0215.1.v1.1"/>
    </source>
</evidence>
<feature type="transmembrane region" description="Helical" evidence="5">
    <location>
        <begin position="124"/>
        <end position="140"/>
    </location>
</feature>
<dbReference type="AlphaFoldDB" id="A0A7N0U563"/>
<keyword evidence="5" id="KW-1133">Transmembrane helix</keyword>
<keyword evidence="7" id="KW-1185">Reference proteome</keyword>
<feature type="transmembrane region" description="Helical" evidence="5">
    <location>
        <begin position="312"/>
        <end position="333"/>
    </location>
</feature>
<accession>A0A7N0U563</accession>
<feature type="transmembrane region" description="Helical" evidence="5">
    <location>
        <begin position="61"/>
        <end position="81"/>
    </location>
</feature>
<evidence type="ECO:0000256" key="2">
    <source>
        <dbReference type="ARBA" id="ARBA00022538"/>
    </source>
</evidence>
<feature type="transmembrane region" description="Helical" evidence="5">
    <location>
        <begin position="34"/>
        <end position="55"/>
    </location>
</feature>
<dbReference type="PANTHER" id="PTHR10110">
    <property type="entry name" value="SODIUM/HYDROGEN EXCHANGER"/>
    <property type="match status" value="1"/>
</dbReference>
<keyword evidence="4" id="KW-0406">Ion transport</keyword>
<organism evidence="6 7">
    <name type="scientific">Kalanchoe fedtschenkoi</name>
    <name type="common">Lavender scallops</name>
    <name type="synonym">South American air plant</name>
    <dbReference type="NCBI Taxonomy" id="63787"/>
    <lineage>
        <taxon>Eukaryota</taxon>
        <taxon>Viridiplantae</taxon>
        <taxon>Streptophyta</taxon>
        <taxon>Embryophyta</taxon>
        <taxon>Tracheophyta</taxon>
        <taxon>Spermatophyta</taxon>
        <taxon>Magnoliopsida</taxon>
        <taxon>eudicotyledons</taxon>
        <taxon>Gunneridae</taxon>
        <taxon>Pentapetalae</taxon>
        <taxon>Saxifragales</taxon>
        <taxon>Crassulaceae</taxon>
        <taxon>Kalanchoe</taxon>
    </lineage>
</organism>
<dbReference type="GO" id="GO:0051453">
    <property type="term" value="P:regulation of intracellular pH"/>
    <property type="evidence" value="ECO:0007669"/>
    <property type="project" value="TreeGrafter"/>
</dbReference>
<feature type="transmembrane region" description="Helical" evidence="5">
    <location>
        <begin position="281"/>
        <end position="300"/>
    </location>
</feature>
<dbReference type="Proteomes" id="UP000594263">
    <property type="component" value="Unplaced"/>
</dbReference>
<dbReference type="GO" id="GO:0005886">
    <property type="term" value="C:plasma membrane"/>
    <property type="evidence" value="ECO:0007669"/>
    <property type="project" value="TreeGrafter"/>
</dbReference>
<evidence type="ECO:0000256" key="3">
    <source>
        <dbReference type="ARBA" id="ARBA00022958"/>
    </source>
</evidence>
<feature type="transmembrane region" description="Helical" evidence="5">
    <location>
        <begin position="152"/>
        <end position="170"/>
    </location>
</feature>
<protein>
    <submittedName>
        <fullName evidence="6">Uncharacterized protein</fullName>
    </submittedName>
</protein>
<keyword evidence="2" id="KW-0633">Potassium transport</keyword>
<feature type="transmembrane region" description="Helical" evidence="5">
    <location>
        <begin position="384"/>
        <end position="406"/>
    </location>
</feature>
<sequence>MWDKVLFFFIALPAIVGSTCVLHKYSIPNLDIRVLIWFAGFLLGLIAPMTHLLPLPFSPIWFLRLIAPLNMIFTSCSFVLQPYCFQDLIFMLAFGIGHPLLFGIFLSVFAWLLDIRNYFDGADYIVLSCVMAATYPTYVLKVPTQFTRSTIYNLTVGESVFGTALCVLLVQSLTHGSSISSVMAVVSLRYVLTIVIGVSIGVALGMCSAHIYSCLEFCCDQIWVDSFAILVGTIVWVVVFAISSVFDIPLNIPLAIFCSVVSFFYMSAIESRDRMPGASSLSDAVVFLYLGYTAFDIDIWSSLRYSVMEVLIAASILFVLLMLLRLAFIFCILKFCNCDNRSPRISKRDVMILWFAGLARGGPSLAISYVWFASSASDNDVFMIATTIYLVHFSLSVFGLCTMRIIQCWPTLYQWLGWSRGSSEQLSPV</sequence>
<reference evidence="6" key="1">
    <citation type="submission" date="2021-01" db="UniProtKB">
        <authorList>
            <consortium name="EnsemblPlants"/>
        </authorList>
    </citation>
    <scope>IDENTIFICATION</scope>
</reference>
<evidence type="ECO:0000256" key="5">
    <source>
        <dbReference type="SAM" id="Phobius"/>
    </source>
</evidence>
<feature type="transmembrane region" description="Helical" evidence="5">
    <location>
        <begin position="353"/>
        <end position="372"/>
    </location>
</feature>
<dbReference type="Gramene" id="Kaladp0055s0215.1.v1.1">
    <property type="protein sequence ID" value="Kaladp0055s0215.1.v1.1"/>
    <property type="gene ID" value="Kaladp0055s0215.v1.1"/>
</dbReference>
<keyword evidence="3" id="KW-0630">Potassium</keyword>
<feature type="transmembrane region" description="Helical" evidence="5">
    <location>
        <begin position="227"/>
        <end position="246"/>
    </location>
</feature>
<dbReference type="EnsemblPlants" id="Kaladp0055s0215.1.v1.1">
    <property type="protein sequence ID" value="Kaladp0055s0215.1.v1.1"/>
    <property type="gene ID" value="Kaladp0055s0215.v1.1"/>
</dbReference>
<dbReference type="OMA" id="CTFQILS"/>
<keyword evidence="5" id="KW-0812">Transmembrane</keyword>
<dbReference type="GO" id="GO:0015386">
    <property type="term" value="F:potassium:proton antiporter activity"/>
    <property type="evidence" value="ECO:0007669"/>
    <property type="project" value="TreeGrafter"/>
</dbReference>
<dbReference type="GO" id="GO:0015385">
    <property type="term" value="F:sodium:proton antiporter activity"/>
    <property type="evidence" value="ECO:0007669"/>
    <property type="project" value="InterPro"/>
</dbReference>
<feature type="transmembrane region" description="Helical" evidence="5">
    <location>
        <begin position="190"/>
        <end position="215"/>
    </location>
</feature>
<feature type="transmembrane region" description="Helical" evidence="5">
    <location>
        <begin position="252"/>
        <end position="269"/>
    </location>
</feature>
<feature type="transmembrane region" description="Helical" evidence="5">
    <location>
        <begin position="88"/>
        <end position="112"/>
    </location>
</feature>
<keyword evidence="1" id="KW-0813">Transport</keyword>
<evidence type="ECO:0000313" key="7">
    <source>
        <dbReference type="Proteomes" id="UP000594263"/>
    </source>
</evidence>
<evidence type="ECO:0000256" key="1">
    <source>
        <dbReference type="ARBA" id="ARBA00022448"/>
    </source>
</evidence>